<comment type="caution">
    <text evidence="3">The sequence shown here is derived from an EMBL/GenBank/DDBJ whole genome shotgun (WGS) entry which is preliminary data.</text>
</comment>
<feature type="compositionally biased region" description="Gly residues" evidence="1">
    <location>
        <begin position="460"/>
        <end position="481"/>
    </location>
</feature>
<feature type="compositionally biased region" description="Polar residues" evidence="1">
    <location>
        <begin position="604"/>
        <end position="630"/>
    </location>
</feature>
<feature type="region of interest" description="Disordered" evidence="1">
    <location>
        <begin position="583"/>
        <end position="736"/>
    </location>
</feature>
<dbReference type="AlphaFoldDB" id="A8P6S7"/>
<dbReference type="KEGG" id="cci:CC1G_07934"/>
<gene>
    <name evidence="3" type="ORF">CC1G_07934</name>
</gene>
<protein>
    <submittedName>
        <fullName evidence="3">Uncharacterized protein</fullName>
    </submittedName>
</protein>
<feature type="compositionally biased region" description="Low complexity" evidence="1">
    <location>
        <begin position="1013"/>
        <end position="1025"/>
    </location>
</feature>
<evidence type="ECO:0000313" key="4">
    <source>
        <dbReference type="Proteomes" id="UP000001861"/>
    </source>
</evidence>
<dbReference type="InParanoid" id="A8P6S7"/>
<dbReference type="EMBL" id="AACS02000005">
    <property type="protein sequence ID" value="EAU82652.1"/>
    <property type="molecule type" value="Genomic_DNA"/>
</dbReference>
<evidence type="ECO:0000313" key="3">
    <source>
        <dbReference type="EMBL" id="EAU82652.1"/>
    </source>
</evidence>
<feature type="compositionally biased region" description="Low complexity" evidence="1">
    <location>
        <begin position="718"/>
        <end position="728"/>
    </location>
</feature>
<name>A8P6S7_COPC7</name>
<accession>A8P6S7</accession>
<keyword evidence="4" id="KW-1185">Reference proteome</keyword>
<evidence type="ECO:0000256" key="1">
    <source>
        <dbReference type="SAM" id="MobiDB-lite"/>
    </source>
</evidence>
<feature type="compositionally biased region" description="Gly residues" evidence="1">
    <location>
        <begin position="369"/>
        <end position="378"/>
    </location>
</feature>
<feature type="region of interest" description="Disordered" evidence="1">
    <location>
        <begin position="409"/>
        <end position="430"/>
    </location>
</feature>
<dbReference type="VEuPathDB" id="FungiDB:CC1G_07934"/>
<feature type="transmembrane region" description="Helical" evidence="2">
    <location>
        <begin position="201"/>
        <end position="225"/>
    </location>
</feature>
<dbReference type="Proteomes" id="UP000001861">
    <property type="component" value="Unassembled WGS sequence"/>
</dbReference>
<organism evidence="3 4">
    <name type="scientific">Coprinopsis cinerea (strain Okayama-7 / 130 / ATCC MYA-4618 / FGSC 9003)</name>
    <name type="common">Inky cap fungus</name>
    <name type="synonym">Hormographiella aspergillata</name>
    <dbReference type="NCBI Taxonomy" id="240176"/>
    <lineage>
        <taxon>Eukaryota</taxon>
        <taxon>Fungi</taxon>
        <taxon>Dikarya</taxon>
        <taxon>Basidiomycota</taxon>
        <taxon>Agaricomycotina</taxon>
        <taxon>Agaricomycetes</taxon>
        <taxon>Agaricomycetidae</taxon>
        <taxon>Agaricales</taxon>
        <taxon>Agaricineae</taxon>
        <taxon>Psathyrellaceae</taxon>
        <taxon>Coprinopsis</taxon>
    </lineage>
</organism>
<feature type="compositionally biased region" description="Low complexity" evidence="1">
    <location>
        <begin position="643"/>
        <end position="659"/>
    </location>
</feature>
<proteinExistence type="predicted"/>
<dbReference type="RefSeq" id="XP_001839219.1">
    <property type="nucleotide sequence ID" value="XM_001839167.1"/>
</dbReference>
<keyword evidence="2" id="KW-0812">Transmembrane</keyword>
<feature type="compositionally biased region" description="Basic and acidic residues" evidence="1">
    <location>
        <begin position="1048"/>
        <end position="1060"/>
    </location>
</feature>
<feature type="region of interest" description="Disordered" evidence="1">
    <location>
        <begin position="259"/>
        <end position="280"/>
    </location>
</feature>
<feature type="compositionally biased region" description="Low complexity" evidence="1">
    <location>
        <begin position="909"/>
        <end position="952"/>
    </location>
</feature>
<keyword evidence="2" id="KW-0472">Membrane</keyword>
<feature type="region of interest" description="Disordered" evidence="1">
    <location>
        <begin position="304"/>
        <end position="386"/>
    </location>
</feature>
<feature type="compositionally biased region" description="Low complexity" evidence="1">
    <location>
        <begin position="691"/>
        <end position="703"/>
    </location>
</feature>
<evidence type="ECO:0000256" key="2">
    <source>
        <dbReference type="SAM" id="Phobius"/>
    </source>
</evidence>
<feature type="region of interest" description="Disordered" evidence="1">
    <location>
        <begin position="456"/>
        <end position="508"/>
    </location>
</feature>
<feature type="transmembrane region" description="Helical" evidence="2">
    <location>
        <begin position="15"/>
        <end position="35"/>
    </location>
</feature>
<dbReference type="OMA" id="CMESTIC"/>
<reference evidence="3 4" key="1">
    <citation type="journal article" date="2010" name="Proc. Natl. Acad. Sci. U.S.A.">
        <title>Insights into evolution of multicellular fungi from the assembled chromosomes of the mushroom Coprinopsis cinerea (Coprinus cinereus).</title>
        <authorList>
            <person name="Stajich J.E."/>
            <person name="Wilke S.K."/>
            <person name="Ahren D."/>
            <person name="Au C.H."/>
            <person name="Birren B.W."/>
            <person name="Borodovsky M."/>
            <person name="Burns C."/>
            <person name="Canback B."/>
            <person name="Casselton L.A."/>
            <person name="Cheng C.K."/>
            <person name="Deng J."/>
            <person name="Dietrich F.S."/>
            <person name="Fargo D.C."/>
            <person name="Farman M.L."/>
            <person name="Gathman A.C."/>
            <person name="Goldberg J."/>
            <person name="Guigo R."/>
            <person name="Hoegger P.J."/>
            <person name="Hooker J.B."/>
            <person name="Huggins A."/>
            <person name="James T.Y."/>
            <person name="Kamada T."/>
            <person name="Kilaru S."/>
            <person name="Kodira C."/>
            <person name="Kues U."/>
            <person name="Kupfer D."/>
            <person name="Kwan H.S."/>
            <person name="Lomsadze A."/>
            <person name="Li W."/>
            <person name="Lilly W.W."/>
            <person name="Ma L.J."/>
            <person name="Mackey A.J."/>
            <person name="Manning G."/>
            <person name="Martin F."/>
            <person name="Muraguchi H."/>
            <person name="Natvig D.O."/>
            <person name="Palmerini H."/>
            <person name="Ramesh M.A."/>
            <person name="Rehmeyer C.J."/>
            <person name="Roe B.A."/>
            <person name="Shenoy N."/>
            <person name="Stanke M."/>
            <person name="Ter-Hovhannisyan V."/>
            <person name="Tunlid A."/>
            <person name="Velagapudi R."/>
            <person name="Vision T.J."/>
            <person name="Zeng Q."/>
            <person name="Zolan M.E."/>
            <person name="Pukkila P.J."/>
        </authorList>
    </citation>
    <scope>NUCLEOTIDE SEQUENCE [LARGE SCALE GENOMIC DNA]</scope>
    <source>
        <strain evidence="4">Okayama-7 / 130 / ATCC MYA-4618 / FGSC 9003</strain>
    </source>
</reference>
<feature type="compositionally biased region" description="Basic and acidic residues" evidence="1">
    <location>
        <begin position="323"/>
        <end position="332"/>
    </location>
</feature>
<dbReference type="GeneID" id="6015831"/>
<feature type="compositionally biased region" description="Pro residues" evidence="1">
    <location>
        <begin position="831"/>
        <end position="852"/>
    </location>
</feature>
<feature type="region of interest" description="Disordered" evidence="1">
    <location>
        <begin position="907"/>
        <end position="1060"/>
    </location>
</feature>
<keyword evidence="2" id="KW-1133">Transmembrane helix</keyword>
<feature type="region of interest" description="Disordered" evidence="1">
    <location>
        <begin position="763"/>
        <end position="895"/>
    </location>
</feature>
<sequence>MPLPRRPGGRPHRPVLGSTCALGFFVNLFAWLQVLGSVVVGAHGRAVNWTIPHNYPTIAYVPLGGWATLEAGFGGVTYKSTNAEFARARVIFRGQTLYYESPLFFYEAHVVIDIDDTTSTELNLTQPDSATSGLPPDTPPISKATFLVAESLDPRKDHTITLRRPDRPVANITMGTFIYTTDDRPAREPNPESGRSDNRKLVIPLALVGSILFALIVFVLLLWAVKFPQYCCAPARRVIWKLTPSNRDHELGGVRGTDYRVSSSGGRRKSFGGFGGNGGAGGGGRGITMPRWLKSIPNPIKWFSTPPIQDHAPNRRFTNYDSSNHDAQRARNFEMGSTGGDGKRSGPGSANASVVLHDNGQGRDSRAGVGVGSYGNNGGADPRASVASPVLQARQLAIDLPYLQYLDSLASPPGEGDPRRDNPTMSPPLSTRHLAELNHQNSTSTSLRSDLLKNFQAAGTGSGKGSRSGGGKSREGGGQSREGGENASEGGKSSVRPHAFGRTPTTSMQVTVTSGVDREEDTLVGDTSSIIKKLEEAAAKGFTSDNGGPRMFGDGMVASQPAPVKTLQSGPLMSASNKFKILQRKPLPQHPDATGPTTVMGPRENTSARHGQSHTRLPDSQGSMGHSSSEYGPLGSDSGHGHSTQPTTLTSQSTSPGTGVRPLPVLAPKPSTPTRMHSVSMEKMQQEAVAELQRQHQQLEQQQYSPPFGNARTRKESLGAGSVASGSGNHRGAPSSYGMPAADSWGLGEGHGRHRHISMAPSTTSSITLAPPPNETMPSTWKGKGVDYGDGDGEYVPLVPGLPRPGAGTGRRPLPQVPPIPSSGESKSPQLPTPPPTATGPRPPLPPPPPPQAQAQLQSHPPPPPEDDMNDDSMYTDYEGTWPPSPSTLQHYLNQSENSAIMNTILGVSNSSSSGNAAARGSSLASKPSVRTVNSSSTNTHHTYPSTSSTSSAYLQHTFEPVDDFGRPIKPPSASSNPRAATGKKPSYDPVWRPDGFGPRTAGGSDDGIARYTTGSSSGNTTGSSKNRSAPHKRVEHLKGATGMRSLPRVDGHGYTKVES</sequence>